<dbReference type="AlphaFoldDB" id="A0A1Y5PIH5"/>
<dbReference type="EMBL" id="FLQS01000017">
    <property type="protein sequence ID" value="SBS75562.1"/>
    <property type="molecule type" value="Genomic_DNA"/>
</dbReference>
<dbReference type="InterPro" id="IPR002213">
    <property type="entry name" value="UDP_glucos_trans"/>
</dbReference>
<feature type="domain" description="Erythromycin biosynthesis protein CIII-like C-terminal" evidence="1">
    <location>
        <begin position="263"/>
        <end position="366"/>
    </location>
</feature>
<dbReference type="FunFam" id="3.40.50.2000:FF:000009">
    <property type="entry name" value="Sterol 3-beta-glucosyltransferase UGT80A2"/>
    <property type="match status" value="1"/>
</dbReference>
<dbReference type="Pfam" id="PF06722">
    <property type="entry name" value="EryCIII-like_C"/>
    <property type="match status" value="1"/>
</dbReference>
<dbReference type="GO" id="GO:0017000">
    <property type="term" value="P:antibiotic biosynthetic process"/>
    <property type="evidence" value="ECO:0007669"/>
    <property type="project" value="UniProtKB-ARBA"/>
</dbReference>
<dbReference type="GO" id="GO:0016758">
    <property type="term" value="F:hexosyltransferase activity"/>
    <property type="evidence" value="ECO:0007669"/>
    <property type="project" value="UniProtKB-ARBA"/>
</dbReference>
<name>A0A1Y5PIH5_9MYCO</name>
<dbReference type="SUPFAM" id="SSF53756">
    <property type="entry name" value="UDP-Glycosyltransferase/glycogen phosphorylase"/>
    <property type="match status" value="1"/>
</dbReference>
<protein>
    <submittedName>
        <fullName evidence="3">Putative enzyme</fullName>
        <ecNumber evidence="3">2.4.-.-</ecNumber>
    </submittedName>
</protein>
<evidence type="ECO:0000313" key="3">
    <source>
        <dbReference type="EMBL" id="SBS75708.1"/>
    </source>
</evidence>
<dbReference type="InterPro" id="IPR010610">
    <property type="entry name" value="EryCIII-like_C"/>
</dbReference>
<gene>
    <name evidence="2" type="ORF">MHPYR_240022</name>
    <name evidence="3" type="ORF">MHPYR_260035</name>
</gene>
<evidence type="ECO:0000259" key="1">
    <source>
        <dbReference type="Pfam" id="PF06722"/>
    </source>
</evidence>
<reference evidence="3" key="1">
    <citation type="submission" date="2016-03" db="EMBL/GenBank/DDBJ databases">
        <authorList>
            <person name="Ploux O."/>
        </authorList>
    </citation>
    <scope>NUCLEOTIDE SEQUENCE</scope>
    <source>
        <strain evidence="3">UC10</strain>
    </source>
</reference>
<keyword evidence="3" id="KW-0328">Glycosyltransferase</keyword>
<organism evidence="3">
    <name type="scientific">uncultured Mycobacterium sp</name>
    <dbReference type="NCBI Taxonomy" id="171292"/>
    <lineage>
        <taxon>Bacteria</taxon>
        <taxon>Bacillati</taxon>
        <taxon>Actinomycetota</taxon>
        <taxon>Actinomycetes</taxon>
        <taxon>Mycobacteriales</taxon>
        <taxon>Mycobacteriaceae</taxon>
        <taxon>Mycobacterium</taxon>
        <taxon>environmental samples</taxon>
    </lineage>
</organism>
<sequence>MAVPPDLVGFVESAGITAVAYQLDSQTLIESYVNYWASYYGGLWKKRDLIKFSREGQVIGTRALAETSETLMSLADGVDLLLTGVNFEHPAANVAEYHDIPLATMHFSPIRVNSQVVPILPPTLGRYAMAVREWVLWRIGSKKLEDAQRRELGLPSATGPLPHRMAERGSLEIQAYDDVCFPGLAEEWATWGRRRPFVGTLTIEMPTQADEDVLSWIAAGTPPICFGFGSMLVESGADTLTMIADACARLGERALISAGVTQLDDIPNFEHVKVVRGVNYAAVFPACRAVVHHGTSATAAGLRAGVPTLVLWKIPEQRLWGNAIKRLKVGTERCFSSTTRESLTEDLRTVLDPQCVARSREIATRMSKPAESASYTADLVEELARSRRM</sequence>
<dbReference type="EC" id="2.4.-.-" evidence="3"/>
<dbReference type="PANTHER" id="PTHR48050">
    <property type="entry name" value="STEROL 3-BETA-GLUCOSYLTRANSFERASE"/>
    <property type="match status" value="1"/>
</dbReference>
<dbReference type="GO" id="GO:0008194">
    <property type="term" value="F:UDP-glycosyltransferase activity"/>
    <property type="evidence" value="ECO:0007669"/>
    <property type="project" value="InterPro"/>
</dbReference>
<dbReference type="PANTHER" id="PTHR48050:SF13">
    <property type="entry name" value="STEROL 3-BETA-GLUCOSYLTRANSFERASE UGT80A2"/>
    <property type="match status" value="1"/>
</dbReference>
<dbReference type="Gene3D" id="3.40.50.2000">
    <property type="entry name" value="Glycogen Phosphorylase B"/>
    <property type="match status" value="2"/>
</dbReference>
<evidence type="ECO:0000313" key="2">
    <source>
        <dbReference type="EMBL" id="SBS75562.1"/>
    </source>
</evidence>
<keyword evidence="3" id="KW-0808">Transferase</keyword>
<proteinExistence type="predicted"/>
<dbReference type="EMBL" id="FLQS01000019">
    <property type="protein sequence ID" value="SBS75708.1"/>
    <property type="molecule type" value="Genomic_DNA"/>
</dbReference>
<dbReference type="CDD" id="cd03784">
    <property type="entry name" value="GT1_Gtf-like"/>
    <property type="match status" value="1"/>
</dbReference>
<dbReference type="InterPro" id="IPR050426">
    <property type="entry name" value="Glycosyltransferase_28"/>
</dbReference>
<accession>A0A1Y5PIH5</accession>